<sequence>MGCSLLRHAIQKLNNRCFGANFWVKCN</sequence>
<protein>
    <submittedName>
        <fullName evidence="1">Uncharacterized protein</fullName>
    </submittedName>
</protein>
<name>A0A0E9R7A0_ANGAN</name>
<reference evidence="1" key="1">
    <citation type="submission" date="2014-11" db="EMBL/GenBank/DDBJ databases">
        <authorList>
            <person name="Amaro Gonzalez C."/>
        </authorList>
    </citation>
    <scope>NUCLEOTIDE SEQUENCE</scope>
</reference>
<dbReference type="AlphaFoldDB" id="A0A0E9R7A0"/>
<organism evidence="1">
    <name type="scientific">Anguilla anguilla</name>
    <name type="common">European freshwater eel</name>
    <name type="synonym">Muraena anguilla</name>
    <dbReference type="NCBI Taxonomy" id="7936"/>
    <lineage>
        <taxon>Eukaryota</taxon>
        <taxon>Metazoa</taxon>
        <taxon>Chordata</taxon>
        <taxon>Craniata</taxon>
        <taxon>Vertebrata</taxon>
        <taxon>Euteleostomi</taxon>
        <taxon>Actinopterygii</taxon>
        <taxon>Neopterygii</taxon>
        <taxon>Teleostei</taxon>
        <taxon>Anguilliformes</taxon>
        <taxon>Anguillidae</taxon>
        <taxon>Anguilla</taxon>
    </lineage>
</organism>
<evidence type="ECO:0000313" key="1">
    <source>
        <dbReference type="EMBL" id="JAH25031.1"/>
    </source>
</evidence>
<accession>A0A0E9R7A0</accession>
<dbReference type="EMBL" id="GBXM01083546">
    <property type="protein sequence ID" value="JAH25031.1"/>
    <property type="molecule type" value="Transcribed_RNA"/>
</dbReference>
<reference evidence="1" key="2">
    <citation type="journal article" date="2015" name="Fish Shellfish Immunol.">
        <title>Early steps in the European eel (Anguilla anguilla)-Vibrio vulnificus interaction in the gills: Role of the RtxA13 toxin.</title>
        <authorList>
            <person name="Callol A."/>
            <person name="Pajuelo D."/>
            <person name="Ebbesson L."/>
            <person name="Teles M."/>
            <person name="MacKenzie S."/>
            <person name="Amaro C."/>
        </authorList>
    </citation>
    <scope>NUCLEOTIDE SEQUENCE</scope>
</reference>
<proteinExistence type="predicted"/>